<keyword evidence="4 9" id="KW-0808">Transferase</keyword>
<accession>A0A2R8BJ09</accession>
<dbReference type="SUPFAM" id="SSF53383">
    <property type="entry name" value="PLP-dependent transferases"/>
    <property type="match status" value="1"/>
</dbReference>
<dbReference type="GO" id="GO:0008483">
    <property type="term" value="F:transaminase activity"/>
    <property type="evidence" value="ECO:0007669"/>
    <property type="project" value="UniProtKB-KW"/>
</dbReference>
<gene>
    <name evidence="9" type="primary">pat</name>
    <name evidence="9" type="ORF">DEA8626_02400</name>
</gene>
<evidence type="ECO:0000256" key="7">
    <source>
        <dbReference type="RuleBase" id="RU003693"/>
    </source>
</evidence>
<dbReference type="InterPro" id="IPR001917">
    <property type="entry name" value="Aminotrans_II_pyridoxalP_BS"/>
</dbReference>
<evidence type="ECO:0000256" key="5">
    <source>
        <dbReference type="ARBA" id="ARBA00022898"/>
    </source>
</evidence>
<evidence type="ECO:0000256" key="3">
    <source>
        <dbReference type="ARBA" id="ARBA00022576"/>
    </source>
</evidence>
<organism evidence="9 10">
    <name type="scientific">Albidovulum aquaemixtae</name>
    <dbReference type="NCBI Taxonomy" id="1542388"/>
    <lineage>
        <taxon>Bacteria</taxon>
        <taxon>Pseudomonadati</taxon>
        <taxon>Pseudomonadota</taxon>
        <taxon>Alphaproteobacteria</taxon>
        <taxon>Rhodobacterales</taxon>
        <taxon>Paracoccaceae</taxon>
        <taxon>Albidovulum</taxon>
    </lineage>
</organism>
<keyword evidence="3 9" id="KW-0032">Aminotransferase</keyword>
<reference evidence="9 10" key="1">
    <citation type="submission" date="2018-03" db="EMBL/GenBank/DDBJ databases">
        <authorList>
            <person name="Keele B.F."/>
        </authorList>
    </citation>
    <scope>NUCLEOTIDE SEQUENCE [LARGE SCALE GENOMIC DNA]</scope>
    <source>
        <strain evidence="9 10">CECT 8626</strain>
    </source>
</reference>
<evidence type="ECO:0000256" key="2">
    <source>
        <dbReference type="ARBA" id="ARBA00007970"/>
    </source>
</evidence>
<evidence type="ECO:0000313" key="10">
    <source>
        <dbReference type="Proteomes" id="UP000244924"/>
    </source>
</evidence>
<dbReference type="AlphaFoldDB" id="A0A2R8BJ09"/>
<dbReference type="RefSeq" id="WP_108853457.1">
    <property type="nucleotide sequence ID" value="NZ_OMOQ01000002.1"/>
</dbReference>
<dbReference type="Gene3D" id="3.90.1150.10">
    <property type="entry name" value="Aspartate Aminotransferase, domain 1"/>
    <property type="match status" value="1"/>
</dbReference>
<evidence type="ECO:0000256" key="4">
    <source>
        <dbReference type="ARBA" id="ARBA00022679"/>
    </source>
</evidence>
<sequence>MIAPVPNVAEMAPYALADLGRESMISLAQNESAFGPSPLAVEAGQRALAGAALYPDPNWTELRRAISQTHSLPGENLLCGAGSMELIGCLIRAFAGPGNEVLGSARGYLFAATACQQAGAAYVTAPEAGFTVSPDAILAAVTDRTRIVFLCNPGNPTGTRILNADIALLRGGLPSGVLLIVDQAYAEFDDQDHAAAFALAQRGATVVLRTFSKAYALAGARVGWGLFPGAVAREVRKLLNPNNVSGVSQAMAEAAMRDQEHMLAIVTRTVAIRREFTERLRRAGYVPPESHTNFVLIPFASVEAAKAADKRLRDAGLLMRGMAGYGLAHCLRATVAAPEHMARAADVLAAFREHGNDR</sequence>
<dbReference type="CDD" id="cd00609">
    <property type="entry name" value="AAT_like"/>
    <property type="match status" value="1"/>
</dbReference>
<dbReference type="PROSITE" id="PS00599">
    <property type="entry name" value="AA_TRANSFER_CLASS_2"/>
    <property type="match status" value="1"/>
</dbReference>
<evidence type="ECO:0000259" key="8">
    <source>
        <dbReference type="Pfam" id="PF00155"/>
    </source>
</evidence>
<dbReference type="Gene3D" id="3.40.640.10">
    <property type="entry name" value="Type I PLP-dependent aspartate aminotransferase-like (Major domain)"/>
    <property type="match status" value="1"/>
</dbReference>
<dbReference type="InterPro" id="IPR050106">
    <property type="entry name" value="HistidinolP_aminotransfase"/>
</dbReference>
<comment type="cofactor">
    <cofactor evidence="1 7">
        <name>pyridoxal 5'-phosphate</name>
        <dbReference type="ChEBI" id="CHEBI:597326"/>
    </cofactor>
</comment>
<dbReference type="InterPro" id="IPR004839">
    <property type="entry name" value="Aminotransferase_I/II_large"/>
</dbReference>
<feature type="domain" description="Aminotransferase class I/classII large" evidence="8">
    <location>
        <begin position="23"/>
        <end position="346"/>
    </location>
</feature>
<dbReference type="Proteomes" id="UP000244924">
    <property type="component" value="Unassembled WGS sequence"/>
</dbReference>
<dbReference type="PANTHER" id="PTHR43643">
    <property type="entry name" value="HISTIDINOL-PHOSPHATE AMINOTRANSFERASE 2"/>
    <property type="match status" value="1"/>
</dbReference>
<dbReference type="InterPro" id="IPR015421">
    <property type="entry name" value="PyrdxlP-dep_Trfase_major"/>
</dbReference>
<protein>
    <submittedName>
        <fullName evidence="9">Phenylalanine aminotransferase</fullName>
        <ecNumber evidence="9">2.6.1.-</ecNumber>
    </submittedName>
</protein>
<keyword evidence="5 7" id="KW-0663">Pyridoxal phosphate</keyword>
<dbReference type="Pfam" id="PF00155">
    <property type="entry name" value="Aminotran_1_2"/>
    <property type="match status" value="1"/>
</dbReference>
<dbReference type="EMBL" id="OMOQ01000002">
    <property type="protein sequence ID" value="SPH23336.1"/>
    <property type="molecule type" value="Genomic_DNA"/>
</dbReference>
<dbReference type="InterPro" id="IPR015422">
    <property type="entry name" value="PyrdxlP-dep_Trfase_small"/>
</dbReference>
<keyword evidence="10" id="KW-1185">Reference proteome</keyword>
<evidence type="ECO:0000313" key="9">
    <source>
        <dbReference type="EMBL" id="SPH23336.1"/>
    </source>
</evidence>
<dbReference type="InterPro" id="IPR015424">
    <property type="entry name" value="PyrdxlP-dep_Trfase"/>
</dbReference>
<dbReference type="GO" id="GO:0030170">
    <property type="term" value="F:pyridoxal phosphate binding"/>
    <property type="evidence" value="ECO:0007669"/>
    <property type="project" value="InterPro"/>
</dbReference>
<dbReference type="OrthoDB" id="9809616at2"/>
<comment type="pathway">
    <text evidence="6">Amino-acid biosynthesis.</text>
</comment>
<dbReference type="PANTHER" id="PTHR43643:SF3">
    <property type="entry name" value="HISTIDINOL-PHOSPHATE AMINOTRANSFERASE"/>
    <property type="match status" value="1"/>
</dbReference>
<comment type="similarity">
    <text evidence="2">Belongs to the class-II pyridoxal-phosphate-dependent aminotransferase family. Histidinol-phosphate aminotransferase subfamily.</text>
</comment>
<evidence type="ECO:0000256" key="1">
    <source>
        <dbReference type="ARBA" id="ARBA00001933"/>
    </source>
</evidence>
<dbReference type="EC" id="2.6.1.-" evidence="9"/>
<evidence type="ECO:0000256" key="6">
    <source>
        <dbReference type="ARBA" id="ARBA00029440"/>
    </source>
</evidence>
<proteinExistence type="inferred from homology"/>
<name>A0A2R8BJ09_9RHOB</name>